<evidence type="ECO:0000256" key="2">
    <source>
        <dbReference type="SAM" id="Phobius"/>
    </source>
</evidence>
<gene>
    <name evidence="3" type="ORF">E1288_30175</name>
</gene>
<protein>
    <submittedName>
        <fullName evidence="3">Uncharacterized protein</fullName>
    </submittedName>
</protein>
<keyword evidence="2" id="KW-0812">Transmembrane</keyword>
<feature type="transmembrane region" description="Helical" evidence="2">
    <location>
        <begin position="21"/>
        <end position="44"/>
    </location>
</feature>
<feature type="compositionally biased region" description="Basic and acidic residues" evidence="1">
    <location>
        <begin position="89"/>
        <end position="105"/>
    </location>
</feature>
<feature type="transmembrane region" description="Helical" evidence="2">
    <location>
        <begin position="115"/>
        <end position="140"/>
    </location>
</feature>
<feature type="region of interest" description="Disordered" evidence="1">
    <location>
        <begin position="55"/>
        <end position="105"/>
    </location>
</feature>
<dbReference type="AlphaFoldDB" id="A0A4V2YKG2"/>
<reference evidence="3 4" key="1">
    <citation type="submission" date="2019-03" db="EMBL/GenBank/DDBJ databases">
        <title>Draft genome sequences of novel Actinobacteria.</title>
        <authorList>
            <person name="Sahin N."/>
            <person name="Ay H."/>
            <person name="Saygin H."/>
        </authorList>
    </citation>
    <scope>NUCLEOTIDE SEQUENCE [LARGE SCALE GENOMIC DNA]</scope>
    <source>
        <strain evidence="3 4">7K502</strain>
    </source>
</reference>
<keyword evidence="4" id="KW-1185">Reference proteome</keyword>
<feature type="compositionally biased region" description="Low complexity" evidence="1">
    <location>
        <begin position="55"/>
        <end position="66"/>
    </location>
</feature>
<name>A0A4V2YKG2_9PSEU</name>
<feature type="transmembrane region" description="Helical" evidence="2">
    <location>
        <begin position="147"/>
        <end position="170"/>
    </location>
</feature>
<dbReference type="Proteomes" id="UP000294947">
    <property type="component" value="Unassembled WGS sequence"/>
</dbReference>
<dbReference type="EMBL" id="SMKW01000050">
    <property type="protein sequence ID" value="TDD42197.1"/>
    <property type="molecule type" value="Genomic_DNA"/>
</dbReference>
<comment type="caution">
    <text evidence="3">The sequence shown here is derived from an EMBL/GenBank/DDBJ whole genome shotgun (WGS) entry which is preliminary data.</text>
</comment>
<proteinExistence type="predicted"/>
<evidence type="ECO:0000256" key="1">
    <source>
        <dbReference type="SAM" id="MobiDB-lite"/>
    </source>
</evidence>
<feature type="transmembrane region" description="Helical" evidence="2">
    <location>
        <begin position="176"/>
        <end position="196"/>
    </location>
</feature>
<sequence length="200" mass="21747">MQLPAMQWDTMCSMRRSKLTVAAEMAGIGALAIAIAALVVVVFFDTGVRMPWDTNTSVQSNTSVTSAPTSEVRINPSQNPVIGPTRTAPEGENKPNEGSSEDEHERSRADFWTSWIGLSFLAAVTYLITAVASIVVGFFIDVLFSPLNPVAAGVVISVPLTTMVYLWLLWPFFSTSGLIVFFIVTLIASIAFSFLMEDFI</sequence>
<accession>A0A4V2YKG2</accession>
<keyword evidence="2" id="KW-1133">Transmembrane helix</keyword>
<evidence type="ECO:0000313" key="3">
    <source>
        <dbReference type="EMBL" id="TDD42197.1"/>
    </source>
</evidence>
<evidence type="ECO:0000313" key="4">
    <source>
        <dbReference type="Proteomes" id="UP000294947"/>
    </source>
</evidence>
<organism evidence="3 4">
    <name type="scientific">Saccharopolyspora elongata</name>
    <dbReference type="NCBI Taxonomy" id="2530387"/>
    <lineage>
        <taxon>Bacteria</taxon>
        <taxon>Bacillati</taxon>
        <taxon>Actinomycetota</taxon>
        <taxon>Actinomycetes</taxon>
        <taxon>Pseudonocardiales</taxon>
        <taxon>Pseudonocardiaceae</taxon>
        <taxon>Saccharopolyspora</taxon>
    </lineage>
</organism>
<keyword evidence="2" id="KW-0472">Membrane</keyword>